<dbReference type="GO" id="GO:0030170">
    <property type="term" value="F:pyridoxal phosphate binding"/>
    <property type="evidence" value="ECO:0007669"/>
    <property type="project" value="InterPro"/>
</dbReference>
<proteinExistence type="inferred from homology"/>
<comment type="similarity">
    <text evidence="2">Belongs to the class-V pyridoxal-phosphate-dependent aminotransferase family. Csd subfamily.</text>
</comment>
<evidence type="ECO:0000259" key="7">
    <source>
        <dbReference type="Pfam" id="PF00266"/>
    </source>
</evidence>
<dbReference type="RefSeq" id="WP_026737185.1">
    <property type="nucleotide sequence ID" value="NZ_AP019822.1"/>
</dbReference>
<evidence type="ECO:0000256" key="1">
    <source>
        <dbReference type="ARBA" id="ARBA00001933"/>
    </source>
</evidence>
<accession>A0A510J8P6</accession>
<dbReference type="KEGG" id="lgo:JCM16774_0598"/>
<comment type="cofactor">
    <cofactor evidence="1">
        <name>pyridoxal 5'-phosphate</name>
        <dbReference type="ChEBI" id="CHEBI:597326"/>
    </cofactor>
</comment>
<dbReference type="OrthoDB" id="9804366at2"/>
<keyword evidence="4" id="KW-0808">Transferase</keyword>
<dbReference type="Gene3D" id="3.40.640.10">
    <property type="entry name" value="Type I PLP-dependent aspartate aminotransferase-like (Major domain)"/>
    <property type="match status" value="1"/>
</dbReference>
<dbReference type="AlphaFoldDB" id="A0A510J8P6"/>
<evidence type="ECO:0000256" key="6">
    <source>
        <dbReference type="ARBA" id="ARBA00050776"/>
    </source>
</evidence>
<dbReference type="PANTHER" id="PTHR43586:SF8">
    <property type="entry name" value="CYSTEINE DESULFURASE 1, CHLOROPLASTIC"/>
    <property type="match status" value="1"/>
</dbReference>
<dbReference type="SUPFAM" id="SSF53383">
    <property type="entry name" value="PLP-dependent transferases"/>
    <property type="match status" value="1"/>
</dbReference>
<dbReference type="InterPro" id="IPR015421">
    <property type="entry name" value="PyrdxlP-dep_Trfase_major"/>
</dbReference>
<dbReference type="NCBIfam" id="TIGR01979">
    <property type="entry name" value="sufS"/>
    <property type="match status" value="1"/>
</dbReference>
<evidence type="ECO:0000256" key="3">
    <source>
        <dbReference type="ARBA" id="ARBA00012239"/>
    </source>
</evidence>
<dbReference type="PANTHER" id="PTHR43586">
    <property type="entry name" value="CYSTEINE DESULFURASE"/>
    <property type="match status" value="1"/>
</dbReference>
<dbReference type="Gene3D" id="3.90.1150.10">
    <property type="entry name" value="Aspartate Aminotransferase, domain 1"/>
    <property type="match status" value="1"/>
</dbReference>
<name>A0A510J8P6_9FUSO</name>
<dbReference type="InterPro" id="IPR016454">
    <property type="entry name" value="Cysteine_dSase"/>
</dbReference>
<dbReference type="Proteomes" id="UP000321606">
    <property type="component" value="Chromosome"/>
</dbReference>
<keyword evidence="5" id="KW-0663">Pyridoxal phosphate</keyword>
<feature type="domain" description="Aminotransferase class V" evidence="7">
    <location>
        <begin position="16"/>
        <end position="386"/>
    </location>
</feature>
<comment type="catalytic activity">
    <reaction evidence="6">
        <text>(sulfur carrier)-H + L-cysteine = (sulfur carrier)-SH + L-alanine</text>
        <dbReference type="Rhea" id="RHEA:43892"/>
        <dbReference type="Rhea" id="RHEA-COMP:14737"/>
        <dbReference type="Rhea" id="RHEA-COMP:14739"/>
        <dbReference type="ChEBI" id="CHEBI:29917"/>
        <dbReference type="ChEBI" id="CHEBI:35235"/>
        <dbReference type="ChEBI" id="CHEBI:57972"/>
        <dbReference type="ChEBI" id="CHEBI:64428"/>
        <dbReference type="EC" id="2.8.1.7"/>
    </reaction>
</comment>
<dbReference type="PIRSF" id="PIRSF005572">
    <property type="entry name" value="NifS"/>
    <property type="match status" value="1"/>
</dbReference>
<evidence type="ECO:0000256" key="4">
    <source>
        <dbReference type="ARBA" id="ARBA00022679"/>
    </source>
</evidence>
<evidence type="ECO:0000313" key="9">
    <source>
        <dbReference type="Proteomes" id="UP000321606"/>
    </source>
</evidence>
<evidence type="ECO:0000256" key="5">
    <source>
        <dbReference type="ARBA" id="ARBA00022898"/>
    </source>
</evidence>
<evidence type="ECO:0000256" key="2">
    <source>
        <dbReference type="ARBA" id="ARBA00010447"/>
    </source>
</evidence>
<dbReference type="GO" id="GO:0006534">
    <property type="term" value="P:cysteine metabolic process"/>
    <property type="evidence" value="ECO:0007669"/>
    <property type="project" value="InterPro"/>
</dbReference>
<dbReference type="EMBL" id="AP019822">
    <property type="protein sequence ID" value="BBM35670.1"/>
    <property type="molecule type" value="Genomic_DNA"/>
</dbReference>
<dbReference type="InterPro" id="IPR015422">
    <property type="entry name" value="PyrdxlP-dep_Trfase_small"/>
</dbReference>
<dbReference type="EC" id="2.8.1.7" evidence="3"/>
<organism evidence="8 9">
    <name type="scientific">Pseudoleptotrichia goodfellowii</name>
    <dbReference type="NCBI Taxonomy" id="157692"/>
    <lineage>
        <taxon>Bacteria</taxon>
        <taxon>Fusobacteriati</taxon>
        <taxon>Fusobacteriota</taxon>
        <taxon>Fusobacteriia</taxon>
        <taxon>Fusobacteriales</taxon>
        <taxon>Leptotrichiaceae</taxon>
        <taxon>Pseudoleptotrichia</taxon>
    </lineage>
</organism>
<dbReference type="GO" id="GO:0031071">
    <property type="term" value="F:cysteine desulfurase activity"/>
    <property type="evidence" value="ECO:0007669"/>
    <property type="project" value="UniProtKB-EC"/>
</dbReference>
<dbReference type="STRING" id="714315.GCA_000516535_00598"/>
<reference evidence="8 9" key="1">
    <citation type="submission" date="2019-07" db="EMBL/GenBank/DDBJ databases">
        <title>Complete Genome Sequence of Leptotrichia goodfellowii Strain JCM 16774.</title>
        <authorList>
            <person name="Watanabe S."/>
            <person name="Cui L."/>
        </authorList>
    </citation>
    <scope>NUCLEOTIDE SEQUENCE [LARGE SCALE GENOMIC DNA]</scope>
    <source>
        <strain evidence="8 9">JCM16774</strain>
    </source>
</reference>
<dbReference type="CDD" id="cd06453">
    <property type="entry name" value="SufS_like"/>
    <property type="match status" value="1"/>
</dbReference>
<protein>
    <recommendedName>
        <fullName evidence="3">cysteine desulfurase</fullName>
        <ecNumber evidence="3">2.8.1.7</ecNumber>
    </recommendedName>
</protein>
<dbReference type="InterPro" id="IPR015424">
    <property type="entry name" value="PyrdxlP-dep_Trfase"/>
</dbReference>
<dbReference type="InterPro" id="IPR000192">
    <property type="entry name" value="Aminotrans_V_dom"/>
</dbReference>
<dbReference type="Pfam" id="PF00266">
    <property type="entry name" value="Aminotran_5"/>
    <property type="match status" value="1"/>
</dbReference>
<dbReference type="InterPro" id="IPR010970">
    <property type="entry name" value="Cys_dSase_SufS"/>
</dbReference>
<evidence type="ECO:0000313" key="8">
    <source>
        <dbReference type="EMBL" id="BBM35670.1"/>
    </source>
</evidence>
<sequence length="399" mass="44900">MDYRKEFPIFENGEKHYLDTAATSQKPKKVLDKVVQYYERYNGNPGRGSHELSMKASEIMDSARETVRQFINAEKTEEIIFTKSTTESINLIAYSYGMEFINEGDEILLGISNHHANIVPWQFVAKKKKAKIKYVELDDDGQFDLNDYKYKLSAKTKIVAVSGVVNVTGVIQPVKEIIEAAHRKNIPVLIDAAQSIVHFKHDVQKLDADFLVFSGHKLFAPMGIGVMYGKKELLDKMPPFLYGGDMIEFVTEQESTFAPLPNKFEGGTQNVGGAVGLKEAINFIQAMGYDKIDKVEKELDMKALFEIKKLDFVETYCTENVERTGIIAFNVKGVHSHDVAFILDSYHVGVRSGHHCAQPLMNYIGIPSCCRASFGIYNNDEDIAKLIEGLKKVKEVFGI</sequence>
<gene>
    <name evidence="8" type="ORF">JCM16774_0598</name>
</gene>